<accession>A0ABN8SBG9</accession>
<evidence type="ECO:0000313" key="2">
    <source>
        <dbReference type="EMBL" id="CAH3188305.1"/>
    </source>
</evidence>
<feature type="transmembrane region" description="Helical" evidence="1">
    <location>
        <begin position="120"/>
        <end position="139"/>
    </location>
</feature>
<evidence type="ECO:0000256" key="1">
    <source>
        <dbReference type="SAM" id="Phobius"/>
    </source>
</evidence>
<proteinExistence type="predicted"/>
<protein>
    <recommendedName>
        <fullName evidence="4">Glycosylphosphatidylinositol anchor biosynthesis protein 11</fullName>
    </recommendedName>
</protein>
<keyword evidence="1" id="KW-0472">Membrane</keyword>
<keyword evidence="3" id="KW-1185">Reference proteome</keyword>
<evidence type="ECO:0008006" key="4">
    <source>
        <dbReference type="Google" id="ProtNLM"/>
    </source>
</evidence>
<reference evidence="2 3" key="1">
    <citation type="submission" date="2022-05" db="EMBL/GenBank/DDBJ databases">
        <authorList>
            <consortium name="Genoscope - CEA"/>
            <person name="William W."/>
        </authorList>
    </citation>
    <scope>NUCLEOTIDE SEQUENCE [LARGE SCALE GENOMIC DNA]</scope>
</reference>
<dbReference type="Proteomes" id="UP001159405">
    <property type="component" value="Unassembled WGS sequence"/>
</dbReference>
<evidence type="ECO:0000313" key="3">
    <source>
        <dbReference type="Proteomes" id="UP001159405"/>
    </source>
</evidence>
<name>A0ABN8SBG9_9CNID</name>
<feature type="transmembrane region" description="Helical" evidence="1">
    <location>
        <begin position="151"/>
        <end position="172"/>
    </location>
</feature>
<dbReference type="EMBL" id="CALNXK010000609">
    <property type="protein sequence ID" value="CAH3188305.1"/>
    <property type="molecule type" value="Genomic_DNA"/>
</dbReference>
<gene>
    <name evidence="2" type="ORF">PLOB_00040373</name>
</gene>
<organism evidence="2 3">
    <name type="scientific">Porites lobata</name>
    <dbReference type="NCBI Taxonomy" id="104759"/>
    <lineage>
        <taxon>Eukaryota</taxon>
        <taxon>Metazoa</taxon>
        <taxon>Cnidaria</taxon>
        <taxon>Anthozoa</taxon>
        <taxon>Hexacorallia</taxon>
        <taxon>Scleractinia</taxon>
        <taxon>Fungiina</taxon>
        <taxon>Poritidae</taxon>
        <taxon>Porites</taxon>
    </lineage>
</organism>
<feature type="transmembrane region" description="Helical" evidence="1">
    <location>
        <begin position="6"/>
        <end position="23"/>
    </location>
</feature>
<keyword evidence="1" id="KW-0812">Transmembrane</keyword>
<comment type="caution">
    <text evidence="2">The sequence shown here is derived from an EMBL/GenBank/DDBJ whole genome shotgun (WGS) entry which is preliminary data.</text>
</comment>
<feature type="transmembrane region" description="Helical" evidence="1">
    <location>
        <begin position="44"/>
        <end position="71"/>
    </location>
</feature>
<dbReference type="Pfam" id="PF04114">
    <property type="entry name" value="Gaa1"/>
    <property type="match status" value="1"/>
</dbReference>
<feature type="transmembrane region" description="Helical" evidence="1">
    <location>
        <begin position="91"/>
        <end position="113"/>
    </location>
</feature>
<dbReference type="PANTHER" id="PTHR13304">
    <property type="entry name" value="GLYCOSYLPHOSPHATIDYLINOSITOL ANCHOR ATTACHMENT 1 PROTEIN"/>
    <property type="match status" value="1"/>
</dbReference>
<sequence length="174" mass="19261">MDPLQSAYAAMAGSFLSLVLLPLNRRYSRDTDSGDVNSRNHHMLKCGALILFSVLLGAMAAMNFSLAFFVAMFHVPVYLFVTPTPSRTRRLLQALLLLLVSPPMVLLLLLLGYNTLTAGIDADFASVLSATLITFHQAVTSSIREAHLLGTWSYAMTCLGVLPNWLMFWCLAWY</sequence>
<keyword evidence="1" id="KW-1133">Transmembrane helix</keyword>
<dbReference type="InterPro" id="IPR007246">
    <property type="entry name" value="Gaa1"/>
</dbReference>
<dbReference type="PANTHER" id="PTHR13304:SF0">
    <property type="entry name" value="GLYCOSYLPHOSPHATIDYLINOSITOL ANCHOR ATTACHMENT 1 PROTEIN"/>
    <property type="match status" value="1"/>
</dbReference>